<dbReference type="PANTHER" id="PTHR32479:SF17">
    <property type="entry name" value="GLYCOLATE OXIDASE IRON-SULFUR SUBUNIT"/>
    <property type="match status" value="1"/>
</dbReference>
<dbReference type="GO" id="GO:0046872">
    <property type="term" value="F:metal ion binding"/>
    <property type="evidence" value="ECO:0007669"/>
    <property type="project" value="UniProtKB-UniRule"/>
</dbReference>
<dbReference type="Gene3D" id="1.10.1060.10">
    <property type="entry name" value="Alpha-helical ferredoxin"/>
    <property type="match status" value="1"/>
</dbReference>
<comment type="catalytic activity">
    <reaction evidence="6">
        <text>(R)-lactate + A = pyruvate + AH2</text>
        <dbReference type="Rhea" id="RHEA:15089"/>
        <dbReference type="ChEBI" id="CHEBI:13193"/>
        <dbReference type="ChEBI" id="CHEBI:15361"/>
        <dbReference type="ChEBI" id="CHEBI:16004"/>
        <dbReference type="ChEBI" id="CHEBI:17499"/>
    </reaction>
</comment>
<evidence type="ECO:0000259" key="7">
    <source>
        <dbReference type="PROSITE" id="PS51379"/>
    </source>
</evidence>
<dbReference type="OrthoDB" id="9770306at2"/>
<evidence type="ECO:0000313" key="8">
    <source>
        <dbReference type="EMBL" id="RNB71526.1"/>
    </source>
</evidence>
<reference evidence="8 9" key="1">
    <citation type="submission" date="2018-10" db="EMBL/GenBank/DDBJ databases">
        <title>Phylogenomics of Brevibacillus.</title>
        <authorList>
            <person name="Dunlap C."/>
        </authorList>
    </citation>
    <scope>NUCLEOTIDE SEQUENCE [LARGE SCALE GENOMIC DNA]</scope>
    <source>
        <strain evidence="8 9">JCM 12215</strain>
    </source>
</reference>
<evidence type="ECO:0000256" key="6">
    <source>
        <dbReference type="PIRNR" id="PIRNR000139"/>
    </source>
</evidence>
<evidence type="ECO:0000256" key="3">
    <source>
        <dbReference type="ARBA" id="ARBA00022737"/>
    </source>
</evidence>
<keyword evidence="3" id="KW-0677">Repeat</keyword>
<dbReference type="InterPro" id="IPR009051">
    <property type="entry name" value="Helical_ferredxn"/>
</dbReference>
<feature type="domain" description="4Fe-4S ferredoxin-type" evidence="7">
    <location>
        <begin position="34"/>
        <end position="65"/>
    </location>
</feature>
<evidence type="ECO:0000256" key="5">
    <source>
        <dbReference type="ARBA" id="ARBA00023014"/>
    </source>
</evidence>
<dbReference type="PIRSF" id="PIRSF000139">
    <property type="entry name" value="Glc_ox_4Fe-4S"/>
    <property type="match status" value="1"/>
</dbReference>
<evidence type="ECO:0000313" key="9">
    <source>
        <dbReference type="Proteomes" id="UP000282028"/>
    </source>
</evidence>
<dbReference type="EMBL" id="RHHR01000028">
    <property type="protein sequence ID" value="RNB71526.1"/>
    <property type="molecule type" value="Genomic_DNA"/>
</dbReference>
<evidence type="ECO:0000256" key="2">
    <source>
        <dbReference type="ARBA" id="ARBA00022723"/>
    </source>
</evidence>
<keyword evidence="2 6" id="KW-0479">Metal-binding</keyword>
<dbReference type="PROSITE" id="PS00198">
    <property type="entry name" value="4FE4S_FER_1"/>
    <property type="match status" value="1"/>
</dbReference>
<comment type="catalytic activity">
    <reaction evidence="6">
        <text>glycolate + A = glyoxylate + AH2</text>
        <dbReference type="Rhea" id="RHEA:21264"/>
        <dbReference type="ChEBI" id="CHEBI:13193"/>
        <dbReference type="ChEBI" id="CHEBI:17499"/>
        <dbReference type="ChEBI" id="CHEBI:29805"/>
        <dbReference type="ChEBI" id="CHEBI:36655"/>
        <dbReference type="EC" id="1.1.99.14"/>
    </reaction>
</comment>
<sequence>MLLIRITCSIQARCLPRNPGTEWWSTVLKEALQQKLDYEELANCMRCGFCQPACPTFRETGYEAASPRGRIALMKAVADGVMEPDKDFVDQMNLCLGCRACEPVCPAGVPYGQLIEQTREAIEQEQDHPWYIRMARKTAFTHLFPHQRRLNRLGGLLGFYQRSGLQTAVRKLGVLNILPKQLKEMEAIMPDASSKGLSERMGATVIPAVGESKQRVGMFHGCIMDVLFQETNVNTVRLLAEAGYEVVIAPGQVCCGALHAHSGEREAARSLARKNIEAFQQAKVDLIISNAGGCGALLQEYDHLLHDDPDWHEQAKWFASRVKDVSEVLAPSVEPEAWDELPQRVTYQSSCHLRNGMKVTKEPVSLLQSIPGATYVALREGDRCCGSAGIYNLVQPEMSGNLLNEKMEHVKATQADILVTSNPGCLLQMKAGIKRAGLEDRMEAVHLVDLLARVSNQSEMSSK</sequence>
<dbReference type="Proteomes" id="UP000282028">
    <property type="component" value="Unassembled WGS sequence"/>
</dbReference>
<keyword evidence="6" id="KW-0813">Transport</keyword>
<dbReference type="InterPro" id="IPR012257">
    <property type="entry name" value="Glc_ox_4Fe-4S"/>
</dbReference>
<protein>
    <recommendedName>
        <fullName evidence="6">Glycolate oxidase iron-sulfur subunit</fullName>
        <ecNumber evidence="6">1.1.99.14</ecNumber>
    </recommendedName>
</protein>
<evidence type="ECO:0000256" key="4">
    <source>
        <dbReference type="ARBA" id="ARBA00023004"/>
    </source>
</evidence>
<proteinExistence type="predicted"/>
<keyword evidence="6" id="KW-0249">Electron transport</keyword>
<dbReference type="AlphaFoldDB" id="A0A3M8C744"/>
<dbReference type="InterPro" id="IPR004017">
    <property type="entry name" value="Cys_rich_dom"/>
</dbReference>
<keyword evidence="9" id="KW-1185">Reference proteome</keyword>
<dbReference type="EC" id="1.1.99.14" evidence="6"/>
<evidence type="ECO:0000256" key="1">
    <source>
        <dbReference type="ARBA" id="ARBA00022485"/>
    </source>
</evidence>
<dbReference type="InterPro" id="IPR017896">
    <property type="entry name" value="4Fe4S_Fe-S-bd"/>
</dbReference>
<keyword evidence="4 6" id="KW-0408">Iron</keyword>
<dbReference type="PANTHER" id="PTHR32479">
    <property type="entry name" value="GLYCOLATE OXIDASE IRON-SULFUR SUBUNIT"/>
    <property type="match status" value="1"/>
</dbReference>
<organism evidence="8 9">
    <name type="scientific">Brevibacillus invocatus</name>
    <dbReference type="NCBI Taxonomy" id="173959"/>
    <lineage>
        <taxon>Bacteria</taxon>
        <taxon>Bacillati</taxon>
        <taxon>Bacillota</taxon>
        <taxon>Bacilli</taxon>
        <taxon>Bacillales</taxon>
        <taxon>Paenibacillaceae</taxon>
        <taxon>Brevibacillus</taxon>
    </lineage>
</organism>
<gene>
    <name evidence="8" type="ORF">EDM52_14895</name>
</gene>
<dbReference type="SUPFAM" id="SSF46548">
    <property type="entry name" value="alpha-helical ferredoxin"/>
    <property type="match status" value="1"/>
</dbReference>
<dbReference type="GO" id="GO:0051539">
    <property type="term" value="F:4 iron, 4 sulfur cluster binding"/>
    <property type="evidence" value="ECO:0007669"/>
    <property type="project" value="UniProtKB-UniRule"/>
</dbReference>
<dbReference type="GO" id="GO:0019154">
    <property type="term" value="F:glycolate dehydrogenase activity"/>
    <property type="evidence" value="ECO:0007669"/>
    <property type="project" value="UniProtKB-EC"/>
</dbReference>
<dbReference type="PROSITE" id="PS51379">
    <property type="entry name" value="4FE4S_FER_2"/>
    <property type="match status" value="2"/>
</dbReference>
<feature type="domain" description="4Fe-4S ferredoxin-type" evidence="7">
    <location>
        <begin position="85"/>
        <end position="117"/>
    </location>
</feature>
<accession>A0A3M8C744</accession>
<keyword evidence="5 6" id="KW-0411">Iron-sulfur</keyword>
<dbReference type="Pfam" id="PF13183">
    <property type="entry name" value="Fer4_8"/>
    <property type="match status" value="1"/>
</dbReference>
<keyword evidence="1 6" id="KW-0004">4Fe-4S</keyword>
<comment type="cofactor">
    <cofactor evidence="6">
        <name>[4Fe-4S] cluster</name>
        <dbReference type="ChEBI" id="CHEBI:49883"/>
    </cofactor>
    <text evidence="6">Binds 2 [4Fe-4S] clusters.</text>
</comment>
<dbReference type="Pfam" id="PF02754">
    <property type="entry name" value="CCG"/>
    <property type="match status" value="2"/>
</dbReference>
<comment type="caution">
    <text evidence="8">The sequence shown here is derived from an EMBL/GenBank/DDBJ whole genome shotgun (WGS) entry which is preliminary data.</text>
</comment>
<name>A0A3M8C744_9BACL</name>
<comment type="function">
    <text evidence="6">Component of a complex that catalyzes the oxidation of glycolate to glyoxylate.</text>
</comment>
<dbReference type="InterPro" id="IPR017900">
    <property type="entry name" value="4Fe4S_Fe_S_CS"/>
</dbReference>